<comment type="caution">
    <text evidence="2">The sequence shown here is derived from an EMBL/GenBank/DDBJ whole genome shotgun (WGS) entry which is preliminary data.</text>
</comment>
<gene>
    <name evidence="2" type="ORF">D9757_015027</name>
</gene>
<accession>A0A8H5CJI4</accession>
<dbReference type="InterPro" id="IPR040151">
    <property type="entry name" value="Gfd2/YDR514C-like"/>
</dbReference>
<dbReference type="Pfam" id="PF21762">
    <property type="entry name" value="DEDDh_C"/>
    <property type="match status" value="1"/>
</dbReference>
<dbReference type="EMBL" id="JAACJN010000482">
    <property type="protein sequence ID" value="KAF5342885.1"/>
    <property type="molecule type" value="Genomic_DNA"/>
</dbReference>
<evidence type="ECO:0000259" key="1">
    <source>
        <dbReference type="Pfam" id="PF21762"/>
    </source>
</evidence>
<dbReference type="InterPro" id="IPR012337">
    <property type="entry name" value="RNaseH-like_sf"/>
</dbReference>
<dbReference type="SUPFAM" id="SSF53098">
    <property type="entry name" value="Ribonuclease H-like"/>
    <property type="match status" value="1"/>
</dbReference>
<keyword evidence="3" id="KW-1185">Reference proteome</keyword>
<dbReference type="PANTHER" id="PTHR28083">
    <property type="entry name" value="GOOD FOR FULL DBP5 ACTIVITY PROTEIN 2"/>
    <property type="match status" value="1"/>
</dbReference>
<sequence>MFSANNVLYCWNPSLLSIVLTDKFLPCKKTNSQSQLQSTKDIHSGTTIEVALFSVKVHTSEHLFGLVIAHSHTGKCHLYSEQTPKTRFLISDEQIAMIQQKLFLHGPLNRGWMVTGTIFDQENSILVRKMSDIIRSKRSSRPNTTSLPSRRLKSIQQFAATIGNFICASTSWNNKLGTYLAIDFEWETFGKETKVTEFGWSRVSWRGSIQHEARGHIAILPETPSPTSRRYLYGVTTHMAHAEFCAEVVRVVSESAPKCGPLFLIMHASREDKRRLAEVGLDLSALTPHITPEPKSGFFEIDTQAMYRAISLDRYCNLSLKHLCTALGVNTVSLHNAGNDSYARNGFANAKLCKNVVDTKPDHPRPSQQPLTPSQAELDWILEHVTSENQPAGNIKHVVAVRTCSTSSTTTTTT</sequence>
<reference evidence="2 3" key="1">
    <citation type="journal article" date="2020" name="ISME J.">
        <title>Uncovering the hidden diversity of litter-decomposition mechanisms in mushroom-forming fungi.</title>
        <authorList>
            <person name="Floudas D."/>
            <person name="Bentzer J."/>
            <person name="Ahren D."/>
            <person name="Johansson T."/>
            <person name="Persson P."/>
            <person name="Tunlid A."/>
        </authorList>
    </citation>
    <scope>NUCLEOTIDE SEQUENCE [LARGE SCALE GENOMIC DNA]</scope>
    <source>
        <strain evidence="2 3">CBS 406.79</strain>
    </source>
</reference>
<dbReference type="InterPro" id="IPR048519">
    <property type="entry name" value="Gfd2/YDR514C-like_C"/>
</dbReference>
<protein>
    <recommendedName>
        <fullName evidence="1">Gfd2/YDR514C-like C-terminal domain-containing protein</fullName>
    </recommendedName>
</protein>
<evidence type="ECO:0000313" key="3">
    <source>
        <dbReference type="Proteomes" id="UP000518752"/>
    </source>
</evidence>
<dbReference type="OrthoDB" id="5953249at2759"/>
<evidence type="ECO:0000313" key="2">
    <source>
        <dbReference type="EMBL" id="KAF5342885.1"/>
    </source>
</evidence>
<proteinExistence type="predicted"/>
<dbReference type="PANTHER" id="PTHR28083:SF1">
    <property type="entry name" value="GOOD FOR FULL DBP5 ACTIVITY PROTEIN 2"/>
    <property type="match status" value="1"/>
</dbReference>
<feature type="domain" description="Gfd2/YDR514C-like C-terminal" evidence="1">
    <location>
        <begin position="229"/>
        <end position="342"/>
    </location>
</feature>
<name>A0A8H5CJI4_9AGAR</name>
<organism evidence="2 3">
    <name type="scientific">Collybiopsis confluens</name>
    <dbReference type="NCBI Taxonomy" id="2823264"/>
    <lineage>
        <taxon>Eukaryota</taxon>
        <taxon>Fungi</taxon>
        <taxon>Dikarya</taxon>
        <taxon>Basidiomycota</taxon>
        <taxon>Agaricomycotina</taxon>
        <taxon>Agaricomycetes</taxon>
        <taxon>Agaricomycetidae</taxon>
        <taxon>Agaricales</taxon>
        <taxon>Marasmiineae</taxon>
        <taxon>Omphalotaceae</taxon>
        <taxon>Collybiopsis</taxon>
    </lineage>
</organism>
<dbReference type="Proteomes" id="UP000518752">
    <property type="component" value="Unassembled WGS sequence"/>
</dbReference>
<dbReference type="AlphaFoldDB" id="A0A8H5CJI4"/>